<gene>
    <name evidence="2" type="ORF">GTP56_25320</name>
</gene>
<dbReference type="Proteomes" id="UP000469734">
    <property type="component" value="Unassembled WGS sequence"/>
</dbReference>
<evidence type="ECO:0000256" key="1">
    <source>
        <dbReference type="SAM" id="MobiDB-lite"/>
    </source>
</evidence>
<organism evidence="2 3">
    <name type="scientific">Duganella margarita</name>
    <dbReference type="NCBI Taxonomy" id="2692170"/>
    <lineage>
        <taxon>Bacteria</taxon>
        <taxon>Pseudomonadati</taxon>
        <taxon>Pseudomonadota</taxon>
        <taxon>Betaproteobacteria</taxon>
        <taxon>Burkholderiales</taxon>
        <taxon>Oxalobacteraceae</taxon>
        <taxon>Telluria group</taxon>
        <taxon>Duganella</taxon>
    </lineage>
</organism>
<dbReference type="RefSeq" id="WP_161052166.1">
    <property type="nucleotide sequence ID" value="NZ_WWCR01000040.1"/>
</dbReference>
<evidence type="ECO:0000313" key="3">
    <source>
        <dbReference type="Proteomes" id="UP000469734"/>
    </source>
</evidence>
<feature type="region of interest" description="Disordered" evidence="1">
    <location>
        <begin position="35"/>
        <end position="62"/>
    </location>
</feature>
<dbReference type="AlphaFoldDB" id="A0A7X4H511"/>
<name>A0A7X4H511_9BURK</name>
<proteinExistence type="predicted"/>
<reference evidence="2 3" key="1">
    <citation type="submission" date="2019-12" db="EMBL/GenBank/DDBJ databases">
        <title>Novel species isolated from a subtropical stream in China.</title>
        <authorList>
            <person name="Lu H."/>
        </authorList>
    </citation>
    <scope>NUCLEOTIDE SEQUENCE [LARGE SCALE GENOMIC DNA]</scope>
    <source>
        <strain evidence="2 3">FT134W</strain>
    </source>
</reference>
<protein>
    <submittedName>
        <fullName evidence="2">Uncharacterized protein</fullName>
    </submittedName>
</protein>
<comment type="caution">
    <text evidence="2">The sequence shown here is derived from an EMBL/GenBank/DDBJ whole genome shotgun (WGS) entry which is preliminary data.</text>
</comment>
<dbReference type="EMBL" id="WWCR01000040">
    <property type="protein sequence ID" value="MYM75492.1"/>
    <property type="molecule type" value="Genomic_DNA"/>
</dbReference>
<sequence length="62" mass="6669">MLLTDGTSSTTITKRQLYALRCVNRRVLFQQRKHTPQFASAPARDAPASGSAVAANSKPLPA</sequence>
<accession>A0A7X4H511</accession>
<evidence type="ECO:0000313" key="2">
    <source>
        <dbReference type="EMBL" id="MYM75492.1"/>
    </source>
</evidence>